<dbReference type="Gene3D" id="2.40.40.10">
    <property type="entry name" value="RlpA-like domain"/>
    <property type="match status" value="1"/>
</dbReference>
<keyword evidence="3 6" id="KW-0964">Secreted</keyword>
<name>A0A9D4UUD5_ADICA</name>
<feature type="signal peptide" evidence="6">
    <location>
        <begin position="1"/>
        <end position="25"/>
    </location>
</feature>
<dbReference type="PROSITE" id="PS50842">
    <property type="entry name" value="EXPANSIN_EG45"/>
    <property type="match status" value="1"/>
</dbReference>
<dbReference type="EMBL" id="JABFUD020000010">
    <property type="protein sequence ID" value="KAI5074271.1"/>
    <property type="molecule type" value="Genomic_DNA"/>
</dbReference>
<dbReference type="Gene3D" id="2.60.40.760">
    <property type="entry name" value="Expansin, cellulose-binding-like domain"/>
    <property type="match status" value="1"/>
</dbReference>
<feature type="domain" description="Expansin-like CBD" evidence="8">
    <location>
        <begin position="178"/>
        <end position="257"/>
    </location>
</feature>
<dbReference type="CDD" id="cd22274">
    <property type="entry name" value="DPBB_EXPA_N"/>
    <property type="match status" value="1"/>
</dbReference>
<accession>A0A9D4UUD5</accession>
<comment type="subcellular location">
    <subcellularLocation>
        <location evidence="6">Secreted</location>
        <location evidence="6">Cell wall</location>
    </subcellularLocation>
    <subcellularLocation>
        <location evidence="6">Membrane</location>
        <topology evidence="6">Peripheral membrane protein</topology>
    </subcellularLocation>
</comment>
<dbReference type="OrthoDB" id="5823761at2759"/>
<evidence type="ECO:0000256" key="3">
    <source>
        <dbReference type="ARBA" id="ARBA00022525"/>
    </source>
</evidence>
<dbReference type="GO" id="GO:0005576">
    <property type="term" value="C:extracellular region"/>
    <property type="evidence" value="ECO:0007669"/>
    <property type="project" value="InterPro"/>
</dbReference>
<comment type="similarity">
    <text evidence="1 6">Belongs to the expansin family. Expansin A subfamily.</text>
</comment>
<dbReference type="SUPFAM" id="SSF50685">
    <property type="entry name" value="Barwin-like endoglucanases"/>
    <property type="match status" value="1"/>
</dbReference>
<protein>
    <recommendedName>
        <fullName evidence="6">Expansin</fullName>
    </recommendedName>
</protein>
<feature type="domain" description="Expansin-like EG45" evidence="7">
    <location>
        <begin position="62"/>
        <end position="168"/>
    </location>
</feature>
<evidence type="ECO:0000256" key="2">
    <source>
        <dbReference type="ARBA" id="ARBA00022512"/>
    </source>
</evidence>
<dbReference type="FunFam" id="2.60.40.760:FF:000001">
    <property type="entry name" value="Expansin"/>
    <property type="match status" value="1"/>
</dbReference>
<comment type="caution">
    <text evidence="9">The sequence shown here is derived from an EMBL/GenBank/DDBJ whole genome shotgun (WGS) entry which is preliminary data.</text>
</comment>
<dbReference type="InterPro" id="IPR036749">
    <property type="entry name" value="Expansin_CBD_sf"/>
</dbReference>
<evidence type="ECO:0000259" key="7">
    <source>
        <dbReference type="PROSITE" id="PS50842"/>
    </source>
</evidence>
<proteinExistence type="inferred from homology"/>
<dbReference type="GO" id="GO:0016020">
    <property type="term" value="C:membrane"/>
    <property type="evidence" value="ECO:0007669"/>
    <property type="project" value="UniProtKB-SubCell"/>
</dbReference>
<dbReference type="InterPro" id="IPR007112">
    <property type="entry name" value="Expansin/allergen_DPBB_dom"/>
</dbReference>
<keyword evidence="4 6" id="KW-0732">Signal</keyword>
<feature type="chain" id="PRO_5039757901" description="Expansin" evidence="6">
    <location>
        <begin position="26"/>
        <end position="260"/>
    </location>
</feature>
<keyword evidence="6" id="KW-0961">Cell wall biogenesis/degradation</keyword>
<dbReference type="InterPro" id="IPR007117">
    <property type="entry name" value="Expansin_CBD"/>
</dbReference>
<gene>
    <name evidence="9" type="ORF">GOP47_0010232</name>
</gene>
<reference evidence="9" key="1">
    <citation type="submission" date="2021-01" db="EMBL/GenBank/DDBJ databases">
        <title>Adiantum capillus-veneris genome.</title>
        <authorList>
            <person name="Fang Y."/>
            <person name="Liao Q."/>
        </authorList>
    </citation>
    <scope>NUCLEOTIDE SEQUENCE</scope>
    <source>
        <strain evidence="9">H3</strain>
        <tissue evidence="9">Leaf</tissue>
    </source>
</reference>
<evidence type="ECO:0000259" key="8">
    <source>
        <dbReference type="PROSITE" id="PS50843"/>
    </source>
</evidence>
<comment type="function">
    <text evidence="6">Causes loosening and extension of plant cell walls by disrupting non-covalent bonding between cellulose microfibrils and matrix glucans. No enzymatic activity has been found.</text>
</comment>
<evidence type="ECO:0000313" key="9">
    <source>
        <dbReference type="EMBL" id="KAI5074271.1"/>
    </source>
</evidence>
<evidence type="ECO:0000256" key="4">
    <source>
        <dbReference type="ARBA" id="ARBA00022729"/>
    </source>
</evidence>
<dbReference type="InterPro" id="IPR009009">
    <property type="entry name" value="RlpA-like_DPBB"/>
</dbReference>
<evidence type="ECO:0000256" key="5">
    <source>
        <dbReference type="ARBA" id="ARBA00023136"/>
    </source>
</evidence>
<dbReference type="GO" id="GO:0009664">
    <property type="term" value="P:plant-type cell wall organization"/>
    <property type="evidence" value="ECO:0007669"/>
    <property type="project" value="InterPro"/>
</dbReference>
<keyword evidence="2 6" id="KW-0134">Cell wall</keyword>
<dbReference type="SUPFAM" id="SSF49590">
    <property type="entry name" value="PHL pollen allergen"/>
    <property type="match status" value="1"/>
</dbReference>
<dbReference type="SMART" id="SM00837">
    <property type="entry name" value="DPBB_1"/>
    <property type="match status" value="1"/>
</dbReference>
<dbReference type="PROSITE" id="PS50843">
    <property type="entry name" value="EXPANSIN_CBD"/>
    <property type="match status" value="1"/>
</dbReference>
<dbReference type="PRINTS" id="PR01225">
    <property type="entry name" value="EXPANSNFAMLY"/>
</dbReference>
<dbReference type="InterPro" id="IPR036908">
    <property type="entry name" value="RlpA-like_sf"/>
</dbReference>
<keyword evidence="5" id="KW-0472">Membrane</keyword>
<dbReference type="InterPro" id="IPR007118">
    <property type="entry name" value="Expan_Lol_pI"/>
</dbReference>
<dbReference type="Pfam" id="PF03330">
    <property type="entry name" value="DPBB_1"/>
    <property type="match status" value="1"/>
</dbReference>
<evidence type="ECO:0000256" key="6">
    <source>
        <dbReference type="RuleBase" id="RU365023"/>
    </source>
</evidence>
<sequence length="260" mass="27003">MAPGSSSRQQATLLASVLVLLKIAGLPGLLGGYYGSGGGNAGGWSQAHATYYGGSDASGTNDGACGYGNQISAYGTLTTALSAPLFNGGDTCGACFELKCASDGCLAGQPSIVVTATNLCPQGSNGGWCDSPKQHFDLAQPAFGQIAQIQYGHVPLLFRRVSCDRSGGMHFQINGHQFFNLVLVTNVGGAGDVQSVEVKGSSSGWRKMERNWGQNWQDGGNLCGQSLSFRVTTSDGRSITSYDVAPADWQFSQTFAGGQF</sequence>
<evidence type="ECO:0000313" key="10">
    <source>
        <dbReference type="Proteomes" id="UP000886520"/>
    </source>
</evidence>
<dbReference type="InterPro" id="IPR002963">
    <property type="entry name" value="Expansin"/>
</dbReference>
<dbReference type="AlphaFoldDB" id="A0A9D4UUD5"/>
<keyword evidence="10" id="KW-1185">Reference proteome</keyword>
<organism evidence="9 10">
    <name type="scientific">Adiantum capillus-veneris</name>
    <name type="common">Maidenhair fern</name>
    <dbReference type="NCBI Taxonomy" id="13818"/>
    <lineage>
        <taxon>Eukaryota</taxon>
        <taxon>Viridiplantae</taxon>
        <taxon>Streptophyta</taxon>
        <taxon>Embryophyta</taxon>
        <taxon>Tracheophyta</taxon>
        <taxon>Polypodiopsida</taxon>
        <taxon>Polypodiidae</taxon>
        <taxon>Polypodiales</taxon>
        <taxon>Pteridineae</taxon>
        <taxon>Pteridaceae</taxon>
        <taxon>Vittarioideae</taxon>
        <taxon>Adiantum</taxon>
    </lineage>
</organism>
<evidence type="ECO:0000256" key="1">
    <source>
        <dbReference type="ARBA" id="ARBA00005392"/>
    </source>
</evidence>
<dbReference type="PRINTS" id="PR01226">
    <property type="entry name" value="EXPANSIN"/>
</dbReference>
<dbReference type="Pfam" id="PF01357">
    <property type="entry name" value="Expansin_C"/>
    <property type="match status" value="1"/>
</dbReference>
<dbReference type="Proteomes" id="UP000886520">
    <property type="component" value="Chromosome 10"/>
</dbReference>
<dbReference type="PANTHER" id="PTHR31867">
    <property type="entry name" value="EXPANSIN-A15"/>
    <property type="match status" value="1"/>
</dbReference>